<evidence type="ECO:0000313" key="4">
    <source>
        <dbReference type="EMBL" id="TKA75925.1"/>
    </source>
</evidence>
<dbReference type="AlphaFoldDB" id="A0A4U0XM69"/>
<evidence type="ECO:0000256" key="1">
    <source>
        <dbReference type="SAM" id="MobiDB-lite"/>
    </source>
</evidence>
<feature type="compositionally biased region" description="Low complexity" evidence="1">
    <location>
        <begin position="291"/>
        <end position="303"/>
    </location>
</feature>
<feature type="region of interest" description="Disordered" evidence="1">
    <location>
        <begin position="413"/>
        <end position="464"/>
    </location>
</feature>
<evidence type="ECO:0000256" key="2">
    <source>
        <dbReference type="SAM" id="Phobius"/>
    </source>
</evidence>
<name>A0A4U0XM69_9PEZI</name>
<feature type="signal peptide" evidence="3">
    <location>
        <begin position="1"/>
        <end position="26"/>
    </location>
</feature>
<feature type="region of interest" description="Disordered" evidence="1">
    <location>
        <begin position="278"/>
        <end position="353"/>
    </location>
</feature>
<feature type="compositionally biased region" description="Acidic residues" evidence="1">
    <location>
        <begin position="323"/>
        <end position="346"/>
    </location>
</feature>
<organism evidence="4 5">
    <name type="scientific">Cryomyces minteri</name>
    <dbReference type="NCBI Taxonomy" id="331657"/>
    <lineage>
        <taxon>Eukaryota</taxon>
        <taxon>Fungi</taxon>
        <taxon>Dikarya</taxon>
        <taxon>Ascomycota</taxon>
        <taxon>Pezizomycotina</taxon>
        <taxon>Dothideomycetes</taxon>
        <taxon>Dothideomycetes incertae sedis</taxon>
        <taxon>Cryomyces</taxon>
    </lineage>
</organism>
<feature type="region of interest" description="Disordered" evidence="1">
    <location>
        <begin position="206"/>
        <end position="266"/>
    </location>
</feature>
<comment type="caution">
    <text evidence="4">The sequence shown here is derived from an EMBL/GenBank/DDBJ whole genome shotgun (WGS) entry which is preliminary data.</text>
</comment>
<feature type="compositionally biased region" description="Basic residues" evidence="1">
    <location>
        <begin position="440"/>
        <end position="455"/>
    </location>
</feature>
<keyword evidence="2" id="KW-0812">Transmembrane</keyword>
<dbReference type="EMBL" id="NAJN01000264">
    <property type="protein sequence ID" value="TKA75925.1"/>
    <property type="molecule type" value="Genomic_DNA"/>
</dbReference>
<keyword evidence="2" id="KW-1133">Transmembrane helix</keyword>
<feature type="compositionally biased region" description="Basic and acidic residues" evidence="1">
    <location>
        <begin position="413"/>
        <end position="439"/>
    </location>
</feature>
<reference evidence="4 5" key="1">
    <citation type="submission" date="2017-03" db="EMBL/GenBank/DDBJ databases">
        <title>Genomes of endolithic fungi from Antarctica.</title>
        <authorList>
            <person name="Coleine C."/>
            <person name="Masonjones S."/>
            <person name="Stajich J.E."/>
        </authorList>
    </citation>
    <scope>NUCLEOTIDE SEQUENCE [LARGE SCALE GENOMIC DNA]</scope>
    <source>
        <strain evidence="4 5">CCFEE 5187</strain>
    </source>
</reference>
<protein>
    <submittedName>
        <fullName evidence="4">Uncharacterized protein</fullName>
    </submittedName>
</protein>
<gene>
    <name evidence="4" type="ORF">B0A49_04632</name>
</gene>
<keyword evidence="3" id="KW-0732">Signal</keyword>
<proteinExistence type="predicted"/>
<sequence>MVRSDLVDVAISFALLLLFSIPPPRPRTVKGPEPPVSLWGWDPSDGLPVFAVPPPPVPTAPPQLAGPMNPIWLLALVPVGIVLAVTLGISFSLLYSDWKAAASSSAAAPAPAADENDREKRQFWWRMSQRLDWLTKQYQGTITRASRREQAYLAIIDGQAALISDLLLAVSALANSADPSTFLPALVEEGESEDYVKALANYLPPPSTSSAAANPAGCSELPGRGSFLPEDSQSSLAEGRDVPGAATNSPPPPPQAANPPKAADLLAGAPGLWGSIHADIPLPMTTPPAAEPCAGAEGEGTPAVTEADPSPPTPEAAEPLAGAEDESASNLAESDDEGEPDADDPDEPRGRWIEQLGRYMRRADWKAWKKAARRAEHPDEEQAAYLVRYEAKERQIAASSARKAAQEARREARLAAERVVPETPEEKAERMESMAERVKEKRRRYKAGLRARRRAGGGPDVETN</sequence>
<feature type="transmembrane region" description="Helical" evidence="2">
    <location>
        <begin position="71"/>
        <end position="95"/>
    </location>
</feature>
<feature type="chain" id="PRO_5020813454" evidence="3">
    <location>
        <begin position="27"/>
        <end position="464"/>
    </location>
</feature>
<keyword evidence="2" id="KW-0472">Membrane</keyword>
<keyword evidence="5" id="KW-1185">Reference proteome</keyword>
<evidence type="ECO:0000313" key="5">
    <source>
        <dbReference type="Proteomes" id="UP000308768"/>
    </source>
</evidence>
<feature type="transmembrane region" description="Helical" evidence="2">
    <location>
        <begin position="151"/>
        <end position="174"/>
    </location>
</feature>
<accession>A0A4U0XM69</accession>
<dbReference type="Proteomes" id="UP000308768">
    <property type="component" value="Unassembled WGS sequence"/>
</dbReference>
<evidence type="ECO:0000256" key="3">
    <source>
        <dbReference type="SAM" id="SignalP"/>
    </source>
</evidence>